<dbReference type="SUPFAM" id="SSF56784">
    <property type="entry name" value="HAD-like"/>
    <property type="match status" value="1"/>
</dbReference>
<dbReference type="STRING" id="39841.SAMN05660836_01044"/>
<dbReference type="NCBIfam" id="TIGR01549">
    <property type="entry name" value="HAD-SF-IA-v1"/>
    <property type="match status" value="1"/>
</dbReference>
<dbReference type="OrthoDB" id="8585081at2"/>
<sequence>MKEVIFFDIGHTLVTGAEASPRRLIGAALDLKERDIKRIGKLIMTENAETPDDLACLLSQELPHISPGKIFEAVRTVWEEQYTCVELLPGADKVIVRLLQMGYTLGIISNIWHPFFQGFSAKYPDIVSLFEYKVLSYRAGVKKPSPDIFLKAVKEANIDPSDCWMVGDTYELDIAPARTSGFRTVWYVIRPDRERDAIAGILRGELPGPDYAISDLMELVPFFENRL</sequence>
<dbReference type="GO" id="GO:0046872">
    <property type="term" value="F:metal ion binding"/>
    <property type="evidence" value="ECO:0007669"/>
    <property type="project" value="UniProtKB-KW"/>
</dbReference>
<dbReference type="EMBL" id="FOUU01000002">
    <property type="protein sequence ID" value="SFM65540.1"/>
    <property type="molecule type" value="Genomic_DNA"/>
</dbReference>
<dbReference type="PANTHER" id="PTHR46470:SF2">
    <property type="entry name" value="GLYCERALDEHYDE 3-PHOSPHATE PHOSPHATASE"/>
    <property type="match status" value="1"/>
</dbReference>
<dbReference type="PANTHER" id="PTHR46470">
    <property type="entry name" value="N-ACYLNEURAMINATE-9-PHOSPHATASE"/>
    <property type="match status" value="1"/>
</dbReference>
<dbReference type="Gene3D" id="3.40.50.1000">
    <property type="entry name" value="HAD superfamily/HAD-like"/>
    <property type="match status" value="1"/>
</dbReference>
<keyword evidence="6" id="KW-1185">Reference proteome</keyword>
<evidence type="ECO:0000256" key="2">
    <source>
        <dbReference type="ARBA" id="ARBA00022723"/>
    </source>
</evidence>
<evidence type="ECO:0000313" key="5">
    <source>
        <dbReference type="EMBL" id="SFM65540.1"/>
    </source>
</evidence>
<evidence type="ECO:0000256" key="3">
    <source>
        <dbReference type="ARBA" id="ARBA00022801"/>
    </source>
</evidence>
<proteinExistence type="predicted"/>
<keyword evidence="2" id="KW-0479">Metal-binding</keyword>
<dbReference type="InterPro" id="IPR023214">
    <property type="entry name" value="HAD_sf"/>
</dbReference>
<evidence type="ECO:0000256" key="1">
    <source>
        <dbReference type="ARBA" id="ARBA00001946"/>
    </source>
</evidence>
<dbReference type="InterPro" id="IPR036412">
    <property type="entry name" value="HAD-like_sf"/>
</dbReference>
<comment type="cofactor">
    <cofactor evidence="1">
        <name>Mg(2+)</name>
        <dbReference type="ChEBI" id="CHEBI:18420"/>
    </cofactor>
</comment>
<dbReference type="NCBIfam" id="TIGR01509">
    <property type="entry name" value="HAD-SF-IA-v3"/>
    <property type="match status" value="1"/>
</dbReference>
<dbReference type="PRINTS" id="PR00413">
    <property type="entry name" value="HADHALOGNASE"/>
</dbReference>
<evidence type="ECO:0000313" key="6">
    <source>
        <dbReference type="Proteomes" id="UP000199611"/>
    </source>
</evidence>
<dbReference type="InterPro" id="IPR006439">
    <property type="entry name" value="HAD-SF_hydro_IA"/>
</dbReference>
<dbReference type="GO" id="GO:0016791">
    <property type="term" value="F:phosphatase activity"/>
    <property type="evidence" value="ECO:0007669"/>
    <property type="project" value="TreeGrafter"/>
</dbReference>
<dbReference type="SFLD" id="SFLDS00003">
    <property type="entry name" value="Haloacid_Dehalogenase"/>
    <property type="match status" value="1"/>
</dbReference>
<dbReference type="GO" id="GO:0044281">
    <property type="term" value="P:small molecule metabolic process"/>
    <property type="evidence" value="ECO:0007669"/>
    <property type="project" value="UniProtKB-ARBA"/>
</dbReference>
<keyword evidence="3" id="KW-0378">Hydrolase</keyword>
<organism evidence="5 6">
    <name type="scientific">Thermodesulforhabdus norvegica</name>
    <dbReference type="NCBI Taxonomy" id="39841"/>
    <lineage>
        <taxon>Bacteria</taxon>
        <taxon>Pseudomonadati</taxon>
        <taxon>Thermodesulfobacteriota</taxon>
        <taxon>Syntrophobacteria</taxon>
        <taxon>Syntrophobacterales</taxon>
        <taxon>Thermodesulforhabdaceae</taxon>
        <taxon>Thermodesulforhabdus</taxon>
    </lineage>
</organism>
<dbReference type="Proteomes" id="UP000199611">
    <property type="component" value="Unassembled WGS sequence"/>
</dbReference>
<dbReference type="AlphaFoldDB" id="A0A1I4SMG1"/>
<name>A0A1I4SMG1_9BACT</name>
<dbReference type="RefSeq" id="WP_093393993.1">
    <property type="nucleotide sequence ID" value="NZ_FOUU01000002.1"/>
</dbReference>
<accession>A0A1I4SMG1</accession>
<gene>
    <name evidence="5" type="ORF">SAMN05660836_01044</name>
</gene>
<dbReference type="SFLD" id="SFLDG01129">
    <property type="entry name" value="C1.5:_HAD__Beta-PGM__Phosphata"/>
    <property type="match status" value="1"/>
</dbReference>
<keyword evidence="4" id="KW-0460">Magnesium</keyword>
<reference evidence="5 6" key="1">
    <citation type="submission" date="2016-10" db="EMBL/GenBank/DDBJ databases">
        <authorList>
            <person name="de Groot N.N."/>
        </authorList>
    </citation>
    <scope>NUCLEOTIDE SEQUENCE [LARGE SCALE GENOMIC DNA]</scope>
    <source>
        <strain evidence="5 6">DSM 9990</strain>
    </source>
</reference>
<protein>
    <submittedName>
        <fullName evidence="5">Haloacid dehalogenase superfamily, subfamily IA, variant 3 with third motif having DD or ED/haloacid dehalogenase superfamily, subfamily IA, variant 1 with third motif having Dx(3-4)D or Dx(3-4)E</fullName>
    </submittedName>
</protein>
<dbReference type="Pfam" id="PF00702">
    <property type="entry name" value="Hydrolase"/>
    <property type="match status" value="1"/>
</dbReference>
<evidence type="ECO:0000256" key="4">
    <source>
        <dbReference type="ARBA" id="ARBA00022842"/>
    </source>
</evidence>
<dbReference type="InterPro" id="IPR051400">
    <property type="entry name" value="HAD-like_hydrolase"/>
</dbReference>